<dbReference type="EMBL" id="RQHW01000047">
    <property type="protein sequence ID" value="TGN18203.1"/>
    <property type="molecule type" value="Genomic_DNA"/>
</dbReference>
<evidence type="ECO:0000313" key="1">
    <source>
        <dbReference type="EMBL" id="TGN18203.1"/>
    </source>
</evidence>
<keyword evidence="2" id="KW-1185">Reference proteome</keyword>
<dbReference type="AlphaFoldDB" id="A0A4R9LVD5"/>
<protein>
    <recommendedName>
        <fullName evidence="3">Alginate export domain-containing protein</fullName>
    </recommendedName>
</protein>
<dbReference type="RefSeq" id="WP_135760890.1">
    <property type="nucleotide sequence ID" value="NZ_RQHW01000047.1"/>
</dbReference>
<evidence type="ECO:0008006" key="3">
    <source>
        <dbReference type="Google" id="ProtNLM"/>
    </source>
</evidence>
<proteinExistence type="predicted"/>
<dbReference type="OrthoDB" id="334958at2"/>
<comment type="caution">
    <text evidence="1">The sequence shown here is derived from an EMBL/GenBank/DDBJ whole genome shotgun (WGS) entry which is preliminary data.</text>
</comment>
<name>A0A4R9LVD5_9LEPT</name>
<gene>
    <name evidence="1" type="ORF">EHS15_12375</name>
</gene>
<sequence>MRKILLFLFFLSMIREISSEPVRFRPGTRIIETALFYDHLIGNRSEIPGWYLRDGFPESKEHSKDYLSRSTESLYFLNLSYDSTFDSLVVHWDMTLLHRASASENALYLGKNSYLGGQLGHWFLGVGKKEHVSKSSPFYGYTDGGEGVFIERDFHLLKIQVYLWDYYRGFSILEKEYLRPDLISGIKEVPNSSQRRRHSFGLSYGEKEVLHFGIHYSELGSTGKYSREIEREVREKGGDGDSVISGSLGGFFPWNGFYVTGEFLWAKGTDRTYSRSVVSSGSLPIQGEAISFGLGWSGNQMEVRWSNFLNDSDQRTEENRYKNMGYIGMGTHIGSTYFLSQIFQIHPYVWMGNNGWERSNTILRGRSPAYYGEISFQWNLSPFQIRFFQAYYLPYLATGKSDGKISFKKENFEPFFLAESSFDLSCHWEEKGEIGMLLSHVWSTETIAIRGTILSVYGRIQF</sequence>
<dbReference type="Proteomes" id="UP000298058">
    <property type="component" value="Unassembled WGS sequence"/>
</dbReference>
<accession>A0A4R9LVD5</accession>
<organism evidence="1 2">
    <name type="scientific">Leptospira idonii</name>
    <dbReference type="NCBI Taxonomy" id="1193500"/>
    <lineage>
        <taxon>Bacteria</taxon>
        <taxon>Pseudomonadati</taxon>
        <taxon>Spirochaetota</taxon>
        <taxon>Spirochaetia</taxon>
        <taxon>Leptospirales</taxon>
        <taxon>Leptospiraceae</taxon>
        <taxon>Leptospira</taxon>
    </lineage>
</organism>
<dbReference type="NCBIfam" id="NF047476">
    <property type="entry name" value="LA_2168_fam"/>
    <property type="match status" value="1"/>
</dbReference>
<evidence type="ECO:0000313" key="2">
    <source>
        <dbReference type="Proteomes" id="UP000298058"/>
    </source>
</evidence>
<reference evidence="1" key="1">
    <citation type="journal article" date="2019" name="PLoS Negl. Trop. Dis.">
        <title>Revisiting the worldwide diversity of Leptospira species in the environment.</title>
        <authorList>
            <person name="Vincent A.T."/>
            <person name="Schiettekatte O."/>
            <person name="Bourhy P."/>
            <person name="Veyrier F.J."/>
            <person name="Picardeau M."/>
        </authorList>
    </citation>
    <scope>NUCLEOTIDE SEQUENCE [LARGE SCALE GENOMIC DNA]</scope>
    <source>
        <strain evidence="1">201300427</strain>
    </source>
</reference>